<evidence type="ECO:0000313" key="2">
    <source>
        <dbReference type="Proteomes" id="UP000252139"/>
    </source>
</evidence>
<protein>
    <submittedName>
        <fullName evidence="1">Uncharacterized protein</fullName>
    </submittedName>
</protein>
<dbReference type="OrthoDB" id="2254372at2759"/>
<gene>
    <name evidence="1" type="ORF">CU097_015789</name>
</gene>
<dbReference type="AlphaFoldDB" id="A0A367KF13"/>
<name>A0A367KF13_RHIAZ</name>
<proteinExistence type="predicted"/>
<evidence type="ECO:0000313" key="1">
    <source>
        <dbReference type="EMBL" id="RCI00814.1"/>
    </source>
</evidence>
<comment type="caution">
    <text evidence="1">The sequence shown here is derived from an EMBL/GenBank/DDBJ whole genome shotgun (WGS) entry which is preliminary data.</text>
</comment>
<organism evidence="1 2">
    <name type="scientific">Rhizopus azygosporus</name>
    <name type="common">Rhizopus microsporus var. azygosporus</name>
    <dbReference type="NCBI Taxonomy" id="86630"/>
    <lineage>
        <taxon>Eukaryota</taxon>
        <taxon>Fungi</taxon>
        <taxon>Fungi incertae sedis</taxon>
        <taxon>Mucoromycota</taxon>
        <taxon>Mucoromycotina</taxon>
        <taxon>Mucoromycetes</taxon>
        <taxon>Mucorales</taxon>
        <taxon>Mucorineae</taxon>
        <taxon>Rhizopodaceae</taxon>
        <taxon>Rhizopus</taxon>
    </lineage>
</organism>
<dbReference type="Proteomes" id="UP000252139">
    <property type="component" value="Unassembled WGS sequence"/>
</dbReference>
<sequence>MSSLHLPSFNNKLKKKPSFILEKRPNLERSVSNSSTLSKVRRFGSKLIRSKSQRIISLPSSPQEVSPPFELNISPTFNRDSRFSLVASLNESTSSIEEYVKTPTTADFCQRSFNIGHPSDQEDEQEEEYDEEYDEEVDESTLSTVSLVRYHLSMALKQVDEEIEDELQTSHEIMLRNLKSCPRISFK</sequence>
<reference evidence="1 2" key="1">
    <citation type="journal article" date="2018" name="G3 (Bethesda)">
        <title>Phylogenetic and Phylogenomic Definition of Rhizopus Species.</title>
        <authorList>
            <person name="Gryganskyi A.P."/>
            <person name="Golan J."/>
            <person name="Dolatabadi S."/>
            <person name="Mondo S."/>
            <person name="Robb S."/>
            <person name="Idnurm A."/>
            <person name="Muszewska A."/>
            <person name="Steczkiewicz K."/>
            <person name="Masonjones S."/>
            <person name="Liao H.L."/>
            <person name="Gajdeczka M.T."/>
            <person name="Anike F."/>
            <person name="Vuek A."/>
            <person name="Anishchenko I.M."/>
            <person name="Voigt K."/>
            <person name="de Hoog G.S."/>
            <person name="Smith M.E."/>
            <person name="Heitman J."/>
            <person name="Vilgalys R."/>
            <person name="Stajich J.E."/>
        </authorList>
    </citation>
    <scope>NUCLEOTIDE SEQUENCE [LARGE SCALE GENOMIC DNA]</scope>
    <source>
        <strain evidence="1 2">CBS 357.93</strain>
    </source>
</reference>
<accession>A0A367KF13</accession>
<dbReference type="EMBL" id="PJQL01000039">
    <property type="protein sequence ID" value="RCI00814.1"/>
    <property type="molecule type" value="Genomic_DNA"/>
</dbReference>
<keyword evidence="2" id="KW-1185">Reference proteome</keyword>